<evidence type="ECO:0000313" key="6">
    <source>
        <dbReference type="EMBL" id="PSR56948.1"/>
    </source>
</evidence>
<dbReference type="RefSeq" id="WP_106933119.1">
    <property type="nucleotide sequence ID" value="NZ_PYFT01000001.1"/>
</dbReference>
<accession>A0A2T2YN72</accession>
<evidence type="ECO:0000259" key="5">
    <source>
        <dbReference type="PROSITE" id="PS51007"/>
    </source>
</evidence>
<reference evidence="6 7" key="1">
    <citation type="submission" date="2018-03" db="EMBL/GenBank/DDBJ databases">
        <title>Adhaeribacter sp. HMF7605 Genome sequencing and assembly.</title>
        <authorList>
            <person name="Kang H."/>
            <person name="Kang J."/>
            <person name="Cha I."/>
            <person name="Kim H."/>
            <person name="Joh K."/>
        </authorList>
    </citation>
    <scope>NUCLEOTIDE SEQUENCE [LARGE SCALE GENOMIC DNA]</scope>
    <source>
        <strain evidence="6 7">HMF7605</strain>
    </source>
</reference>
<dbReference type="Gene3D" id="1.10.760.10">
    <property type="entry name" value="Cytochrome c-like domain"/>
    <property type="match status" value="1"/>
</dbReference>
<evidence type="ECO:0000256" key="2">
    <source>
        <dbReference type="ARBA" id="ARBA00022723"/>
    </source>
</evidence>
<keyword evidence="2 4" id="KW-0479">Metal-binding</keyword>
<keyword evidence="7" id="KW-1185">Reference proteome</keyword>
<evidence type="ECO:0000313" key="7">
    <source>
        <dbReference type="Proteomes" id="UP000240357"/>
    </source>
</evidence>
<dbReference type="GO" id="GO:0009055">
    <property type="term" value="F:electron transfer activity"/>
    <property type="evidence" value="ECO:0007669"/>
    <property type="project" value="InterPro"/>
</dbReference>
<dbReference type="PROSITE" id="PS51007">
    <property type="entry name" value="CYTC"/>
    <property type="match status" value="1"/>
</dbReference>
<dbReference type="InterPro" id="IPR051459">
    <property type="entry name" value="Cytochrome_c-type_DH"/>
</dbReference>
<dbReference type="InterPro" id="IPR009056">
    <property type="entry name" value="Cyt_c-like_dom"/>
</dbReference>
<dbReference type="GO" id="GO:0020037">
    <property type="term" value="F:heme binding"/>
    <property type="evidence" value="ECO:0007669"/>
    <property type="project" value="InterPro"/>
</dbReference>
<dbReference type="PROSITE" id="PS51257">
    <property type="entry name" value="PROKAR_LIPOPROTEIN"/>
    <property type="match status" value="1"/>
</dbReference>
<keyword evidence="1 4" id="KW-0349">Heme</keyword>
<dbReference type="Proteomes" id="UP000240357">
    <property type="component" value="Unassembled WGS sequence"/>
</dbReference>
<dbReference type="InterPro" id="IPR036909">
    <property type="entry name" value="Cyt_c-like_dom_sf"/>
</dbReference>
<dbReference type="Pfam" id="PF00034">
    <property type="entry name" value="Cytochrom_C"/>
    <property type="match status" value="1"/>
</dbReference>
<dbReference type="AlphaFoldDB" id="A0A2T2YN72"/>
<dbReference type="SUPFAM" id="SSF46626">
    <property type="entry name" value="Cytochrome c"/>
    <property type="match status" value="1"/>
</dbReference>
<dbReference type="EMBL" id="PYFT01000001">
    <property type="protein sequence ID" value="PSR56948.1"/>
    <property type="molecule type" value="Genomic_DNA"/>
</dbReference>
<dbReference type="PANTHER" id="PTHR35008:SF4">
    <property type="entry name" value="BLL4482 PROTEIN"/>
    <property type="match status" value="1"/>
</dbReference>
<evidence type="ECO:0000256" key="1">
    <source>
        <dbReference type="ARBA" id="ARBA00022617"/>
    </source>
</evidence>
<name>A0A2T2YN72_9BACT</name>
<keyword evidence="3 4" id="KW-0408">Iron</keyword>
<organism evidence="6 7">
    <name type="scientific">Adhaeribacter arboris</name>
    <dbReference type="NCBI Taxonomy" id="2072846"/>
    <lineage>
        <taxon>Bacteria</taxon>
        <taxon>Pseudomonadati</taxon>
        <taxon>Bacteroidota</taxon>
        <taxon>Cytophagia</taxon>
        <taxon>Cytophagales</taxon>
        <taxon>Hymenobacteraceae</taxon>
        <taxon>Adhaeribacter</taxon>
    </lineage>
</organism>
<dbReference type="PANTHER" id="PTHR35008">
    <property type="entry name" value="BLL4482 PROTEIN-RELATED"/>
    <property type="match status" value="1"/>
</dbReference>
<gene>
    <name evidence="6" type="ORF">AHMF7605_27365</name>
</gene>
<comment type="caution">
    <text evidence="6">The sequence shown here is derived from an EMBL/GenBank/DDBJ whole genome shotgun (WGS) entry which is preliminary data.</text>
</comment>
<dbReference type="OrthoDB" id="9809720at2"/>
<dbReference type="GO" id="GO:0046872">
    <property type="term" value="F:metal ion binding"/>
    <property type="evidence" value="ECO:0007669"/>
    <property type="project" value="UniProtKB-KW"/>
</dbReference>
<feature type="domain" description="Cytochrome c" evidence="5">
    <location>
        <begin position="44"/>
        <end position="184"/>
    </location>
</feature>
<evidence type="ECO:0000256" key="3">
    <source>
        <dbReference type="ARBA" id="ARBA00023004"/>
    </source>
</evidence>
<evidence type="ECO:0000256" key="4">
    <source>
        <dbReference type="PROSITE-ProRule" id="PRU00433"/>
    </source>
</evidence>
<sequence length="199" mass="21781">MKNQLYFVLTWITMSLGGIMFSCSDAPKETTSRNTIEGATVIEDKIKRGSYLVKAMGCNDCHSPKKMSANGPEIIPELLLSGFPAERPLVKFDSKLIPAGFTMFYPDLTAAAGPWGVSFAANLTPDATGIGNWTEEQFRKAITQGKFKGLEGTRPLLPPMPWTNYTALSNQDIGSIFAYLQSIKPVKNKVPAPISPEKF</sequence>
<protein>
    <submittedName>
        <fullName evidence="6">Diheme cytochrome c-553</fullName>
    </submittedName>
</protein>
<proteinExistence type="predicted"/>